<feature type="region of interest" description="Disordered" evidence="1">
    <location>
        <begin position="130"/>
        <end position="157"/>
    </location>
</feature>
<feature type="compositionally biased region" description="Polar residues" evidence="1">
    <location>
        <begin position="192"/>
        <end position="204"/>
    </location>
</feature>
<dbReference type="Proteomes" id="UP000194236">
    <property type="component" value="Unassembled WGS sequence"/>
</dbReference>
<reference evidence="2 3" key="1">
    <citation type="submission" date="2017-03" db="EMBL/GenBank/DDBJ databases">
        <title>Genome Survey of Euroglyphus maynei.</title>
        <authorList>
            <person name="Arlian L.G."/>
            <person name="Morgan M.S."/>
            <person name="Rider S.D."/>
        </authorList>
    </citation>
    <scope>NUCLEOTIDE SEQUENCE [LARGE SCALE GENOMIC DNA]</scope>
    <source>
        <strain evidence="2">Arlian Lab</strain>
        <tissue evidence="2">Whole body</tissue>
    </source>
</reference>
<evidence type="ECO:0000313" key="3">
    <source>
        <dbReference type="Proteomes" id="UP000194236"/>
    </source>
</evidence>
<sequence>QLVAVQHIHSLPYNEGHLEKLKSALITTYKPTNEERMHKLLTKSSLDFGQRPSSAFRQMMNWGDGMVDKKLIMSLWSKLLPEHIAPTVSQHINYEDLNDDKIRRIMESADELVARHSDRKYAHEVRNRVRFRRAPSSTSSRSSRSNKSNGSNQFRRRFNPNGPLCYSHFRYRNRAFKCDDPQRCRFNKNDNRNPSQRQSNEVAVNQQLQPSSSSPNLNSQ</sequence>
<proteinExistence type="predicted"/>
<evidence type="ECO:0000256" key="1">
    <source>
        <dbReference type="SAM" id="MobiDB-lite"/>
    </source>
</evidence>
<dbReference type="AlphaFoldDB" id="A0A1Y3B3J4"/>
<feature type="compositionally biased region" description="Low complexity" evidence="1">
    <location>
        <begin position="205"/>
        <end position="220"/>
    </location>
</feature>
<feature type="compositionally biased region" description="Low complexity" evidence="1">
    <location>
        <begin position="134"/>
        <end position="152"/>
    </location>
</feature>
<feature type="non-terminal residue" evidence="2">
    <location>
        <position position="1"/>
    </location>
</feature>
<comment type="caution">
    <text evidence="2">The sequence shown here is derived from an EMBL/GenBank/DDBJ whole genome shotgun (WGS) entry which is preliminary data.</text>
</comment>
<gene>
    <name evidence="2" type="ORF">BLA29_007165</name>
</gene>
<evidence type="ECO:0000313" key="2">
    <source>
        <dbReference type="EMBL" id="OTF74538.1"/>
    </source>
</evidence>
<protein>
    <submittedName>
        <fullName evidence="2">Uncharacterized protein</fullName>
    </submittedName>
</protein>
<name>A0A1Y3B3J4_EURMA</name>
<dbReference type="EMBL" id="MUJZ01046594">
    <property type="protein sequence ID" value="OTF74538.1"/>
    <property type="molecule type" value="Genomic_DNA"/>
</dbReference>
<keyword evidence="3" id="KW-1185">Reference proteome</keyword>
<feature type="region of interest" description="Disordered" evidence="1">
    <location>
        <begin position="187"/>
        <end position="220"/>
    </location>
</feature>
<organism evidence="2 3">
    <name type="scientific">Euroglyphus maynei</name>
    <name type="common">Mayne's house dust mite</name>
    <dbReference type="NCBI Taxonomy" id="6958"/>
    <lineage>
        <taxon>Eukaryota</taxon>
        <taxon>Metazoa</taxon>
        <taxon>Ecdysozoa</taxon>
        <taxon>Arthropoda</taxon>
        <taxon>Chelicerata</taxon>
        <taxon>Arachnida</taxon>
        <taxon>Acari</taxon>
        <taxon>Acariformes</taxon>
        <taxon>Sarcoptiformes</taxon>
        <taxon>Astigmata</taxon>
        <taxon>Psoroptidia</taxon>
        <taxon>Analgoidea</taxon>
        <taxon>Pyroglyphidae</taxon>
        <taxon>Pyroglyphinae</taxon>
        <taxon>Euroglyphus</taxon>
    </lineage>
</organism>
<dbReference type="OrthoDB" id="10048650at2759"/>
<accession>A0A1Y3B3J4</accession>